<feature type="repeat" description="WD" evidence="3">
    <location>
        <begin position="934"/>
        <end position="975"/>
    </location>
</feature>
<dbReference type="PROSITE" id="PS50294">
    <property type="entry name" value="WD_REPEATS_REGION"/>
    <property type="match status" value="3"/>
</dbReference>
<sequence>MPERASPSWQRWFSRKGRSTTGRENLKGKNCPAVQSGAVDRSVVSAASKDATQTSTTTIDVSRPPTRLEPISPPRKAPAAASAFSSPPLAAQVTTFGDVTTSTDAYRTASPPERLWDRAYDDLKREETALLHAYEKILSCNLHEDDFGSAANKSQPNAIVQYDPDTRRRQMEQLVRTGLDKTAREAKVKGLGPTMDIVLSATNTISSAIQAMPQAALAWTGVCIALKETKANRDGVVHVIEWMNWYWNLSSSLLKESTSDADELSRMRHGLENKIVDLYKVLLTYQIKSVCSYYRHRGLVFLQDIVKSDDWDGDLKAIIDAEDRFRQYSKAYTTQHTNSHLEQLVTNQRSEKDQQCLKDLRVTDPRHDKIRIEQTKGGLLRDSYRWILDNSKLRKWRDDPENALLWIKADPGKGKTMLLCGIIDELNKSTPPDLLSFFFCQGTDSRINNATAVLRGLIYLLADQQPSLASYLRKKYDQAGKSLFEDANSWVALSDIFKNMLQDTNLKTTYLVIDALDECVTDLPKLLDFIVYTSSPSARIKWLLSSRNELHIEQKLKTADEQTRLSLELKENVEQVSRAVDAYIGDKLSHLESLHDNGLRDRVRDILHRKANGTFLWVALVIQELEKPESWDPLRVVEDVPTGLYQLYDRMVNQIQHLTKRNSEVCRLILSIATVAYRPLYLAEMGSLCGLPGQISALTENVRKIVSMCGSFLTIRDGQVYLIHQSAKDYLSDVARAKIFPPRRKTHYDIFSRSLELMSGTLQRDVYRLTMPGIPIDQVKVPGRDPLGKTRYSCVHWVDHLCDSISGKSMRWDDSLQDGGAVYVFLKKQYLYWLEALSLCKGMSGGVVSMANLEALIQERADKSTLIELVRDARRFIMYYKWTIENSPLQAYASALVFSPARSLIRGIFKEEEPKCITIKPAIRDKWSACLQTLEGHSDSVTSVTFSHDSAWLASGSGDRTVKIWNASSGECLQTLEGHSSSVSSVTFSHDSARLASGSESFDNTVKIWDASSGECLQTLKGHGSTVSSVTFSHNSARLASGSYDNTVKIWDASNG</sequence>
<dbReference type="PANTHER" id="PTHR10039:SF14">
    <property type="entry name" value="NACHT DOMAIN-CONTAINING PROTEIN"/>
    <property type="match status" value="1"/>
</dbReference>
<feature type="compositionally biased region" description="Polar residues" evidence="4">
    <location>
        <begin position="50"/>
        <end position="60"/>
    </location>
</feature>
<dbReference type="Pfam" id="PF00400">
    <property type="entry name" value="WD40"/>
    <property type="match status" value="3"/>
</dbReference>
<dbReference type="CDD" id="cd00200">
    <property type="entry name" value="WD40"/>
    <property type="match status" value="1"/>
</dbReference>
<dbReference type="EMBL" id="JAGHQM010001468">
    <property type="protein sequence ID" value="KAH0553451.1"/>
    <property type="molecule type" value="Genomic_DNA"/>
</dbReference>
<dbReference type="Proteomes" id="UP000750711">
    <property type="component" value="Unassembled WGS sequence"/>
</dbReference>
<dbReference type="InterPro" id="IPR031359">
    <property type="entry name" value="NACHT_N"/>
</dbReference>
<organism evidence="6 7">
    <name type="scientific">Trichoglossum hirsutum</name>
    <dbReference type="NCBI Taxonomy" id="265104"/>
    <lineage>
        <taxon>Eukaryota</taxon>
        <taxon>Fungi</taxon>
        <taxon>Dikarya</taxon>
        <taxon>Ascomycota</taxon>
        <taxon>Pezizomycotina</taxon>
        <taxon>Geoglossomycetes</taxon>
        <taxon>Geoglossales</taxon>
        <taxon>Geoglossaceae</taxon>
        <taxon>Trichoglossum</taxon>
    </lineage>
</organism>
<dbReference type="InterPro" id="IPR015943">
    <property type="entry name" value="WD40/YVTN_repeat-like_dom_sf"/>
</dbReference>
<feature type="repeat" description="WD" evidence="3">
    <location>
        <begin position="976"/>
        <end position="1019"/>
    </location>
</feature>
<dbReference type="PROSITE" id="PS50082">
    <property type="entry name" value="WD_REPEATS_2"/>
    <property type="match status" value="3"/>
</dbReference>
<dbReference type="SUPFAM" id="SSF50978">
    <property type="entry name" value="WD40 repeat-like"/>
    <property type="match status" value="1"/>
</dbReference>
<evidence type="ECO:0000256" key="2">
    <source>
        <dbReference type="ARBA" id="ARBA00022737"/>
    </source>
</evidence>
<dbReference type="FunFam" id="3.40.50.300:FF:001638">
    <property type="entry name" value="NACHT and WD40 domain protein"/>
    <property type="match status" value="1"/>
</dbReference>
<dbReference type="Pfam" id="PF17100">
    <property type="entry name" value="NACHT_N"/>
    <property type="match status" value="1"/>
</dbReference>
<feature type="region of interest" description="Disordered" evidence="4">
    <location>
        <begin position="1"/>
        <end position="85"/>
    </location>
</feature>
<accession>A0A9P8IEE7</accession>
<keyword evidence="7" id="KW-1185">Reference proteome</keyword>
<feature type="domain" description="NACHT" evidence="5">
    <location>
        <begin position="403"/>
        <end position="547"/>
    </location>
</feature>
<evidence type="ECO:0000256" key="3">
    <source>
        <dbReference type="PROSITE-ProRule" id="PRU00221"/>
    </source>
</evidence>
<dbReference type="InterPro" id="IPR019775">
    <property type="entry name" value="WD40_repeat_CS"/>
</dbReference>
<name>A0A9P8IEE7_9PEZI</name>
<comment type="caution">
    <text evidence="6">The sequence shown here is derived from an EMBL/GenBank/DDBJ whole genome shotgun (WGS) entry which is preliminary data.</text>
</comment>
<dbReference type="PROSITE" id="PS00678">
    <property type="entry name" value="WD_REPEATS_1"/>
    <property type="match status" value="2"/>
</dbReference>
<keyword evidence="2" id="KW-0677">Repeat</keyword>
<evidence type="ECO:0000259" key="5">
    <source>
        <dbReference type="PROSITE" id="PS50837"/>
    </source>
</evidence>
<dbReference type="InterPro" id="IPR001680">
    <property type="entry name" value="WD40_rpt"/>
</dbReference>
<evidence type="ECO:0000256" key="1">
    <source>
        <dbReference type="ARBA" id="ARBA00022574"/>
    </source>
</evidence>
<evidence type="ECO:0000313" key="6">
    <source>
        <dbReference type="EMBL" id="KAH0553451.1"/>
    </source>
</evidence>
<dbReference type="InterPro" id="IPR020472">
    <property type="entry name" value="WD40_PAC1"/>
</dbReference>
<keyword evidence="1 3" id="KW-0853">WD repeat</keyword>
<dbReference type="Gene3D" id="3.40.50.300">
    <property type="entry name" value="P-loop containing nucleotide triphosphate hydrolases"/>
    <property type="match status" value="1"/>
</dbReference>
<dbReference type="InterPro" id="IPR056884">
    <property type="entry name" value="NPHP3-like_N"/>
</dbReference>
<feature type="repeat" description="WD" evidence="3">
    <location>
        <begin position="1020"/>
        <end position="1056"/>
    </location>
</feature>
<protein>
    <recommendedName>
        <fullName evidence="5">NACHT domain-containing protein</fullName>
    </recommendedName>
</protein>
<dbReference type="AlphaFoldDB" id="A0A9P8IEE7"/>
<proteinExistence type="predicted"/>
<feature type="non-terminal residue" evidence="6">
    <location>
        <position position="1056"/>
    </location>
</feature>
<evidence type="ECO:0000256" key="4">
    <source>
        <dbReference type="SAM" id="MobiDB-lite"/>
    </source>
</evidence>
<gene>
    <name evidence="6" type="ORF">GP486_006481</name>
</gene>
<dbReference type="InterPro" id="IPR027417">
    <property type="entry name" value="P-loop_NTPase"/>
</dbReference>
<dbReference type="InterPro" id="IPR007111">
    <property type="entry name" value="NACHT_NTPase"/>
</dbReference>
<reference evidence="6" key="1">
    <citation type="submission" date="2021-03" db="EMBL/GenBank/DDBJ databases">
        <title>Comparative genomics and phylogenomic investigation of the class Geoglossomycetes provide insights into ecological specialization and systematics.</title>
        <authorList>
            <person name="Melie T."/>
            <person name="Pirro S."/>
            <person name="Miller A.N."/>
            <person name="Quandt A."/>
        </authorList>
    </citation>
    <scope>NUCLEOTIDE SEQUENCE</scope>
    <source>
        <strain evidence="6">CAQ_001_2017</strain>
    </source>
</reference>
<dbReference type="Gene3D" id="2.130.10.10">
    <property type="entry name" value="YVTN repeat-like/Quinoprotein amine dehydrogenase"/>
    <property type="match status" value="1"/>
</dbReference>
<dbReference type="SMART" id="SM00320">
    <property type="entry name" value="WD40"/>
    <property type="match status" value="3"/>
</dbReference>
<dbReference type="SUPFAM" id="SSF52540">
    <property type="entry name" value="P-loop containing nucleoside triphosphate hydrolases"/>
    <property type="match status" value="1"/>
</dbReference>
<dbReference type="PROSITE" id="PS50837">
    <property type="entry name" value="NACHT"/>
    <property type="match status" value="1"/>
</dbReference>
<evidence type="ECO:0000313" key="7">
    <source>
        <dbReference type="Proteomes" id="UP000750711"/>
    </source>
</evidence>
<dbReference type="Pfam" id="PF24883">
    <property type="entry name" value="NPHP3_N"/>
    <property type="match status" value="1"/>
</dbReference>
<dbReference type="InterPro" id="IPR036322">
    <property type="entry name" value="WD40_repeat_dom_sf"/>
</dbReference>
<dbReference type="PANTHER" id="PTHR10039">
    <property type="entry name" value="AMELOGENIN"/>
    <property type="match status" value="1"/>
</dbReference>
<dbReference type="PRINTS" id="PR00320">
    <property type="entry name" value="GPROTEINBRPT"/>
</dbReference>